<dbReference type="EMBL" id="BAAAZA010000025">
    <property type="protein sequence ID" value="GAA3889402.1"/>
    <property type="molecule type" value="Genomic_DNA"/>
</dbReference>
<name>A0ABP7KW26_9ACTN</name>
<organism evidence="1 2">
    <name type="scientific">Streptomyces lannensis</name>
    <dbReference type="NCBI Taxonomy" id="766498"/>
    <lineage>
        <taxon>Bacteria</taxon>
        <taxon>Bacillati</taxon>
        <taxon>Actinomycetota</taxon>
        <taxon>Actinomycetes</taxon>
        <taxon>Kitasatosporales</taxon>
        <taxon>Streptomycetaceae</taxon>
        <taxon>Streptomyces</taxon>
    </lineage>
</organism>
<dbReference type="RefSeq" id="WP_331268416.1">
    <property type="nucleotide sequence ID" value="NZ_BAAAZA010000025.1"/>
</dbReference>
<reference evidence="2" key="1">
    <citation type="journal article" date="2019" name="Int. J. Syst. Evol. Microbiol.">
        <title>The Global Catalogue of Microorganisms (GCM) 10K type strain sequencing project: providing services to taxonomists for standard genome sequencing and annotation.</title>
        <authorList>
            <consortium name="The Broad Institute Genomics Platform"/>
            <consortium name="The Broad Institute Genome Sequencing Center for Infectious Disease"/>
            <person name="Wu L."/>
            <person name="Ma J."/>
        </authorList>
    </citation>
    <scope>NUCLEOTIDE SEQUENCE [LARGE SCALE GENOMIC DNA]</scope>
    <source>
        <strain evidence="2">JCM 16578</strain>
    </source>
</reference>
<sequence length="115" mass="12724">MGNFAAQLIKQVKCHHQVMTTPQLPPGWTIRRIREVSGDSEAQALSINRTVKYVRHPAAGMEDELLHPEFILGFGDLCLVKAVSEEDWLMGSLYPDGSVDCWGNYGALAQALRGL</sequence>
<keyword evidence="2" id="KW-1185">Reference proteome</keyword>
<protein>
    <submittedName>
        <fullName evidence="1">Uncharacterized protein</fullName>
    </submittedName>
</protein>
<accession>A0ABP7KW26</accession>
<evidence type="ECO:0000313" key="1">
    <source>
        <dbReference type="EMBL" id="GAA3889402.1"/>
    </source>
</evidence>
<gene>
    <name evidence="1" type="ORF">GCM10022207_66110</name>
</gene>
<proteinExistence type="predicted"/>
<dbReference type="Proteomes" id="UP001501563">
    <property type="component" value="Unassembled WGS sequence"/>
</dbReference>
<comment type="caution">
    <text evidence="1">The sequence shown here is derived from an EMBL/GenBank/DDBJ whole genome shotgun (WGS) entry which is preliminary data.</text>
</comment>
<evidence type="ECO:0000313" key="2">
    <source>
        <dbReference type="Proteomes" id="UP001501563"/>
    </source>
</evidence>